<evidence type="ECO:0000313" key="10">
    <source>
        <dbReference type="Proteomes" id="UP000314981"/>
    </source>
</evidence>
<dbReference type="InterPro" id="IPR051356">
    <property type="entry name" value="SOX/SOX-like_TF"/>
</dbReference>
<feature type="compositionally biased region" description="Low complexity" evidence="7">
    <location>
        <begin position="85"/>
        <end position="96"/>
    </location>
</feature>
<dbReference type="GO" id="GO:0000978">
    <property type="term" value="F:RNA polymerase II cis-regulatory region sequence-specific DNA binding"/>
    <property type="evidence" value="ECO:0007669"/>
    <property type="project" value="TreeGrafter"/>
</dbReference>
<evidence type="ECO:0000256" key="1">
    <source>
        <dbReference type="ARBA" id="ARBA00004123"/>
    </source>
</evidence>
<evidence type="ECO:0000313" key="8">
    <source>
        <dbReference type="Ensembl" id="ENSBIXP00000042204.1"/>
    </source>
</evidence>
<keyword evidence="6" id="KW-0539">Nucleus</keyword>
<dbReference type="GO" id="GO:0045165">
    <property type="term" value="P:cell fate commitment"/>
    <property type="evidence" value="ECO:0007669"/>
    <property type="project" value="TreeGrafter"/>
</dbReference>
<reference evidence="8" key="2">
    <citation type="submission" date="2025-05" db="UniProtKB">
        <authorList>
            <consortium name="Ensembl"/>
        </authorList>
    </citation>
    <scope>IDENTIFICATION</scope>
</reference>
<feature type="region of interest" description="Disordered" evidence="7">
    <location>
        <begin position="60"/>
        <end position="107"/>
    </location>
</feature>
<dbReference type="GeneTree" id="ENSGT00940000156122"/>
<dbReference type="Proteomes" id="UP000314981">
    <property type="component" value="Chromosome 5"/>
</dbReference>
<evidence type="ECO:0000256" key="5">
    <source>
        <dbReference type="ARBA" id="ARBA00023163"/>
    </source>
</evidence>
<dbReference type="GO" id="GO:0005634">
    <property type="term" value="C:nucleus"/>
    <property type="evidence" value="ECO:0007669"/>
    <property type="project" value="UniProtKB-SubCell"/>
</dbReference>
<feature type="region of interest" description="Disordered" evidence="7">
    <location>
        <begin position="1"/>
        <end position="29"/>
    </location>
</feature>
<dbReference type="Proteomes" id="UP000429181">
    <property type="component" value="Chromosome 5"/>
</dbReference>
<keyword evidence="5" id="KW-0804">Transcription</keyword>
<dbReference type="GO" id="GO:0032332">
    <property type="term" value="P:positive regulation of chondrocyte differentiation"/>
    <property type="evidence" value="ECO:0007669"/>
    <property type="project" value="TreeGrafter"/>
</dbReference>
<proteinExistence type="predicted"/>
<sequence length="155" mass="17483">MLTDPDLPQEFERMSSKRPASPYGEADGEVAMVTSRQKVEEEESDGLPAFHLPLHEVDGNKVMSSFAPHNSSTSPQKAEEGGRQSGESLSSTTLGTPERRKGSLADVVDTLKQRKMEELIKNEPEDENNRLLTNNLHKNQLWIFFWQPFEMQTPV</sequence>
<organism evidence="8 10">
    <name type="scientific">Bos indicus x Bos taurus</name>
    <name type="common">Hybrid cattle</name>
    <dbReference type="NCBI Taxonomy" id="30522"/>
    <lineage>
        <taxon>Eukaryota</taxon>
        <taxon>Metazoa</taxon>
        <taxon>Chordata</taxon>
        <taxon>Craniata</taxon>
        <taxon>Vertebrata</taxon>
        <taxon>Euteleostomi</taxon>
        <taxon>Mammalia</taxon>
        <taxon>Eutheria</taxon>
        <taxon>Laurasiatheria</taxon>
        <taxon>Artiodactyla</taxon>
        <taxon>Ruminantia</taxon>
        <taxon>Pecora</taxon>
        <taxon>Bovidae</taxon>
        <taxon>Bovinae</taxon>
        <taxon>Bos</taxon>
    </lineage>
</organism>
<name>A0A4W2EZG7_BOBOX</name>
<evidence type="ECO:0000256" key="7">
    <source>
        <dbReference type="SAM" id="MobiDB-lite"/>
    </source>
</evidence>
<dbReference type="Ensembl" id="ENSBIXT00000039876.1">
    <property type="protein sequence ID" value="ENSBIXP00000042204.1"/>
    <property type="gene ID" value="ENSBIXG00000005483.1"/>
</dbReference>
<keyword evidence="3" id="KW-0805">Transcription regulation</keyword>
<protein>
    <submittedName>
        <fullName evidence="8">SRY-box transcription factor 5</fullName>
    </submittedName>
</protein>
<dbReference type="PANTHER" id="PTHR45789:SF3">
    <property type="entry name" value="TRANSCRIPTION FACTOR SOX-5"/>
    <property type="match status" value="1"/>
</dbReference>
<dbReference type="AlphaFoldDB" id="A0A4W2EZG7"/>
<dbReference type="GO" id="GO:0000981">
    <property type="term" value="F:DNA-binding transcription factor activity, RNA polymerase II-specific"/>
    <property type="evidence" value="ECO:0007669"/>
    <property type="project" value="TreeGrafter"/>
</dbReference>
<reference evidence="10 11" key="1">
    <citation type="submission" date="2018-11" db="EMBL/GenBank/DDBJ databases">
        <title>Haplotype-resolved cattle genomes.</title>
        <authorList>
            <person name="Low W.Y."/>
            <person name="Tearle R."/>
            <person name="Bickhart D.M."/>
            <person name="Rosen B.D."/>
            <person name="Koren S."/>
            <person name="Rhie A."/>
            <person name="Hiendleder S."/>
            <person name="Phillippy A.M."/>
            <person name="Smith T.P.L."/>
            <person name="Williams J.L."/>
        </authorList>
    </citation>
    <scope>NUCLEOTIDE SEQUENCE [LARGE SCALE GENOMIC DNA]</scope>
</reference>
<gene>
    <name evidence="9" type="primary">SOX5</name>
</gene>
<feature type="compositionally biased region" description="Basic and acidic residues" evidence="7">
    <location>
        <begin position="97"/>
        <end position="107"/>
    </location>
</feature>
<dbReference type="Ensembl" id="ENSBIXT00005014387.1">
    <property type="protein sequence ID" value="ENSBIXP00005028277.1"/>
    <property type="gene ID" value="ENSBIXG00005007922.1"/>
</dbReference>
<accession>A0A4W2EZG7</accession>
<evidence type="ECO:0000313" key="9">
    <source>
        <dbReference type="Ensembl" id="ENSBIXP00005028277.1"/>
    </source>
</evidence>
<evidence type="ECO:0000313" key="11">
    <source>
        <dbReference type="Proteomes" id="UP000429181"/>
    </source>
</evidence>
<evidence type="ECO:0000256" key="3">
    <source>
        <dbReference type="ARBA" id="ARBA00023015"/>
    </source>
</evidence>
<evidence type="ECO:0000256" key="6">
    <source>
        <dbReference type="ARBA" id="ARBA00023242"/>
    </source>
</evidence>
<feature type="compositionally biased region" description="Polar residues" evidence="7">
    <location>
        <begin position="67"/>
        <end position="76"/>
    </location>
</feature>
<evidence type="ECO:0000256" key="4">
    <source>
        <dbReference type="ARBA" id="ARBA00023125"/>
    </source>
</evidence>
<comment type="subcellular location">
    <subcellularLocation>
        <location evidence="1">Nucleus</location>
    </subcellularLocation>
</comment>
<keyword evidence="2" id="KW-0221">Differentiation</keyword>
<evidence type="ECO:0000256" key="2">
    <source>
        <dbReference type="ARBA" id="ARBA00022782"/>
    </source>
</evidence>
<keyword evidence="4" id="KW-0238">DNA-binding</keyword>
<keyword evidence="10" id="KW-1185">Reference proteome</keyword>
<dbReference type="PANTHER" id="PTHR45789">
    <property type="entry name" value="FI18025P1"/>
    <property type="match status" value="1"/>
</dbReference>